<evidence type="ECO:0000256" key="8">
    <source>
        <dbReference type="SAM" id="MobiDB-lite"/>
    </source>
</evidence>
<evidence type="ECO:0000313" key="11">
    <source>
        <dbReference type="Proteomes" id="UP000245942"/>
    </source>
</evidence>
<evidence type="ECO:0000256" key="5">
    <source>
        <dbReference type="ARBA" id="ARBA00022490"/>
    </source>
</evidence>
<dbReference type="GeneID" id="37012891"/>
<dbReference type="PROSITE" id="PS50250">
    <property type="entry name" value="PCI"/>
    <property type="match status" value="1"/>
</dbReference>
<dbReference type="OrthoDB" id="194139at2759"/>
<proteinExistence type="inferred from homology"/>
<evidence type="ECO:0000256" key="7">
    <source>
        <dbReference type="ARBA" id="ARBA00023242"/>
    </source>
</evidence>
<dbReference type="RefSeq" id="XP_025347371.1">
    <property type="nucleotide sequence ID" value="XM_025491157.1"/>
</dbReference>
<keyword evidence="7" id="KW-0539">Nucleus</keyword>
<dbReference type="GO" id="GO:0008180">
    <property type="term" value="C:COP9 signalosome"/>
    <property type="evidence" value="ECO:0007669"/>
    <property type="project" value="UniProtKB-KW"/>
</dbReference>
<protein>
    <recommendedName>
        <fullName evidence="4">COP9 signalosome complex subunit 2</fullName>
    </recommendedName>
</protein>
<accession>A0A316U6Z7</accession>
<dbReference type="InterPro" id="IPR050871">
    <property type="entry name" value="26S_Proteasome/COP9_Components"/>
</dbReference>
<sequence>MSDDDEFLMDDAADEDYDFDYEEDEEEDEADADIENMYYNAKAKKAEDADAAIKDLRAVVDKETQKGDWGFKALKQMTKINFHRNLHDKALETYTELLAYTKSAVTRNYSEKSINNILDYVSNASNVPLETMEKFYAVTNSALEEAKNERLSTKTDLKLARLWLARGEWGRLGKTLKELRAYCTTSDGTDDQSKGTILLEIFALEIQMYSEMGNFKRLKATYDATLQVKSAIPHPRIMGVIRECGGKMHMAEKNWTAAQVDFFQAFLMYDEAGSPQRISVLKYLVLSHMLMGSEIDPFDSQETKPYKNDPQIVAMTNLVGAYQRREVHEAERILRENKATIMEDSFIRAYIDDVLKGLRTQYLIDLIKPYTRMELSFLSRQLNISTEMVEELLMSLILDGTINGRIDGLNQRLELKKEDSGIDGLSKKRYEALDKWCREVNALGVAIEDKHTRGSGGGVKLRPSLEKAYPVEAQIQVTPAWPANLDPLS</sequence>
<keyword evidence="11" id="KW-1185">Reference proteome</keyword>
<feature type="domain" description="PCI" evidence="9">
    <location>
        <begin position="251"/>
        <end position="420"/>
    </location>
</feature>
<dbReference type="Pfam" id="PF01399">
    <property type="entry name" value="PCI"/>
    <property type="match status" value="1"/>
</dbReference>
<dbReference type="GO" id="GO:0005737">
    <property type="term" value="C:cytoplasm"/>
    <property type="evidence" value="ECO:0007669"/>
    <property type="project" value="UniProtKB-SubCell"/>
</dbReference>
<dbReference type="Gene3D" id="1.25.40.570">
    <property type="match status" value="1"/>
</dbReference>
<dbReference type="FunFam" id="1.25.40.570:FF:000006">
    <property type="entry name" value="COP9 signalosome complex subunit 2"/>
    <property type="match status" value="1"/>
</dbReference>
<dbReference type="SMART" id="SM00088">
    <property type="entry name" value="PINT"/>
    <property type="match status" value="1"/>
</dbReference>
<dbReference type="Proteomes" id="UP000245942">
    <property type="component" value="Unassembled WGS sequence"/>
</dbReference>
<dbReference type="AlphaFoldDB" id="A0A316U6Z7"/>
<dbReference type="InterPro" id="IPR000717">
    <property type="entry name" value="PCI_dom"/>
</dbReference>
<evidence type="ECO:0000256" key="4">
    <source>
        <dbReference type="ARBA" id="ARBA00014879"/>
    </source>
</evidence>
<comment type="similarity">
    <text evidence="3">Belongs to the CSN2 family.</text>
</comment>
<comment type="subcellular location">
    <subcellularLocation>
        <location evidence="2">Cytoplasm</location>
    </subcellularLocation>
    <subcellularLocation>
        <location evidence="1">Nucleus</location>
    </subcellularLocation>
</comment>
<evidence type="ECO:0000256" key="1">
    <source>
        <dbReference type="ARBA" id="ARBA00004123"/>
    </source>
</evidence>
<dbReference type="InterPro" id="IPR036390">
    <property type="entry name" value="WH_DNA-bd_sf"/>
</dbReference>
<evidence type="ECO:0000256" key="6">
    <source>
        <dbReference type="ARBA" id="ARBA00022790"/>
    </source>
</evidence>
<gene>
    <name evidence="10" type="ORF">BCV69DRAFT_277512</name>
</gene>
<dbReference type="EMBL" id="KZ819328">
    <property type="protein sequence ID" value="PWN20211.1"/>
    <property type="molecule type" value="Genomic_DNA"/>
</dbReference>
<feature type="region of interest" description="Disordered" evidence="8">
    <location>
        <begin position="1"/>
        <end position="31"/>
    </location>
</feature>
<dbReference type="SUPFAM" id="SSF46785">
    <property type="entry name" value="Winged helix' DNA-binding domain"/>
    <property type="match status" value="1"/>
</dbReference>
<keyword evidence="5" id="KW-0963">Cytoplasm</keyword>
<reference evidence="10 11" key="1">
    <citation type="journal article" date="2018" name="Mol. Biol. Evol.">
        <title>Broad Genomic Sampling Reveals a Smut Pathogenic Ancestry of the Fungal Clade Ustilaginomycotina.</title>
        <authorList>
            <person name="Kijpornyongpan T."/>
            <person name="Mondo S.J."/>
            <person name="Barry K."/>
            <person name="Sandor L."/>
            <person name="Lee J."/>
            <person name="Lipzen A."/>
            <person name="Pangilinan J."/>
            <person name="LaButti K."/>
            <person name="Hainaut M."/>
            <person name="Henrissat B."/>
            <person name="Grigoriev I.V."/>
            <person name="Spatafora J.W."/>
            <person name="Aime M.C."/>
        </authorList>
    </citation>
    <scope>NUCLEOTIDE SEQUENCE [LARGE SCALE GENOMIC DNA]</scope>
    <source>
        <strain evidence="10 11">MCA 4718</strain>
    </source>
</reference>
<evidence type="ECO:0000256" key="3">
    <source>
        <dbReference type="ARBA" id="ARBA00009318"/>
    </source>
</evidence>
<evidence type="ECO:0000259" key="9">
    <source>
        <dbReference type="PROSITE" id="PS50250"/>
    </source>
</evidence>
<evidence type="ECO:0000313" key="10">
    <source>
        <dbReference type="EMBL" id="PWN20211.1"/>
    </source>
</evidence>
<dbReference type="STRING" id="1684307.A0A316U6Z7"/>
<keyword evidence="6" id="KW-0736">Signalosome</keyword>
<organism evidence="10 11">
    <name type="scientific">Pseudomicrostroma glucosiphilum</name>
    <dbReference type="NCBI Taxonomy" id="1684307"/>
    <lineage>
        <taxon>Eukaryota</taxon>
        <taxon>Fungi</taxon>
        <taxon>Dikarya</taxon>
        <taxon>Basidiomycota</taxon>
        <taxon>Ustilaginomycotina</taxon>
        <taxon>Exobasidiomycetes</taxon>
        <taxon>Microstromatales</taxon>
        <taxon>Microstromatales incertae sedis</taxon>
        <taxon>Pseudomicrostroma</taxon>
    </lineage>
</organism>
<evidence type="ECO:0000256" key="2">
    <source>
        <dbReference type="ARBA" id="ARBA00004496"/>
    </source>
</evidence>
<dbReference type="PANTHER" id="PTHR10678">
    <property type="entry name" value="26S PROTEASOME NON-ATPASE REGULATORY SUBUNIT 11/COP9 SIGNALOSOME COMPLEX SUBUNIT 2"/>
    <property type="match status" value="1"/>
</dbReference>
<name>A0A316U6Z7_9BASI</name>
<dbReference type="SMART" id="SM00753">
    <property type="entry name" value="PAM"/>
    <property type="match status" value="1"/>
</dbReference>